<feature type="non-terminal residue" evidence="2">
    <location>
        <position position="1"/>
    </location>
</feature>
<evidence type="ECO:0000313" key="3">
    <source>
        <dbReference type="Proteomes" id="UP001583177"/>
    </source>
</evidence>
<dbReference type="SUPFAM" id="SSF52540">
    <property type="entry name" value="P-loop containing nucleoside triphosphate hydrolases"/>
    <property type="match status" value="1"/>
</dbReference>
<dbReference type="InterPro" id="IPR027417">
    <property type="entry name" value="P-loop_NTPase"/>
</dbReference>
<name>A0ABR3X1Q6_9PEZI</name>
<gene>
    <name evidence="2" type="ORF">Daus18300_005462</name>
</gene>
<dbReference type="Gene3D" id="3.40.50.300">
    <property type="entry name" value="P-loop containing nucleotide triphosphate hydrolases"/>
    <property type="match status" value="1"/>
</dbReference>
<evidence type="ECO:0000259" key="1">
    <source>
        <dbReference type="Pfam" id="PF00004"/>
    </source>
</evidence>
<keyword evidence="3" id="KW-1185">Reference proteome</keyword>
<dbReference type="PANTHER" id="PTHR46411">
    <property type="entry name" value="FAMILY ATPASE, PUTATIVE-RELATED"/>
    <property type="match status" value="1"/>
</dbReference>
<organism evidence="2 3">
    <name type="scientific">Diaporthe australafricana</name>
    <dbReference type="NCBI Taxonomy" id="127596"/>
    <lineage>
        <taxon>Eukaryota</taxon>
        <taxon>Fungi</taxon>
        <taxon>Dikarya</taxon>
        <taxon>Ascomycota</taxon>
        <taxon>Pezizomycotina</taxon>
        <taxon>Sordariomycetes</taxon>
        <taxon>Sordariomycetidae</taxon>
        <taxon>Diaporthales</taxon>
        <taxon>Diaporthaceae</taxon>
        <taxon>Diaporthe</taxon>
    </lineage>
</organism>
<dbReference type="InterPro" id="IPR003959">
    <property type="entry name" value="ATPase_AAA_core"/>
</dbReference>
<dbReference type="PANTHER" id="PTHR46411:SF3">
    <property type="entry name" value="AAA+ ATPASE DOMAIN-CONTAINING PROTEIN"/>
    <property type="match status" value="1"/>
</dbReference>
<accession>A0ABR3X1Q6</accession>
<comment type="caution">
    <text evidence="2">The sequence shown here is derived from an EMBL/GenBank/DDBJ whole genome shotgun (WGS) entry which is preliminary data.</text>
</comment>
<dbReference type="Proteomes" id="UP001583177">
    <property type="component" value="Unassembled WGS sequence"/>
</dbReference>
<reference evidence="2 3" key="1">
    <citation type="journal article" date="2024" name="IMA Fungus">
        <title>IMA Genome - F19 : A genome assembly and annotation guide to empower mycologists, including annotated draft genome sequences of Ceratocystis pirilliformis, Diaporthe australafricana, Fusarium ophioides, Paecilomyces lecythidis, and Sporothrix stenoceras.</title>
        <authorList>
            <person name="Aylward J."/>
            <person name="Wilson A.M."/>
            <person name="Visagie C.M."/>
            <person name="Spraker J."/>
            <person name="Barnes I."/>
            <person name="Buitendag C."/>
            <person name="Ceriani C."/>
            <person name="Del Mar Angel L."/>
            <person name="du Plessis D."/>
            <person name="Fuchs T."/>
            <person name="Gasser K."/>
            <person name="Kramer D."/>
            <person name="Li W."/>
            <person name="Munsamy K."/>
            <person name="Piso A."/>
            <person name="Price J.L."/>
            <person name="Sonnekus B."/>
            <person name="Thomas C."/>
            <person name="van der Nest A."/>
            <person name="van Dijk A."/>
            <person name="van Heerden A."/>
            <person name="van Vuuren N."/>
            <person name="Yilmaz N."/>
            <person name="Duong T.A."/>
            <person name="van der Merwe N.A."/>
            <person name="Wingfield M.J."/>
            <person name="Wingfield B.D."/>
        </authorList>
    </citation>
    <scope>NUCLEOTIDE SEQUENCE [LARGE SCALE GENOMIC DNA]</scope>
    <source>
        <strain evidence="2 3">CMW 18300</strain>
    </source>
</reference>
<sequence>LLLDEADIFLATRTVDNLERNELVSIFLRLVEHYQGILFLTTNRMEVIDPAFQSRVDFILPYAGLTPEAREEVWRNLVTRVGAERVVVKDEDIRNLAKLNLNGREIKNLLKSAMLLDDKVSAEELHGLALMRVEAQKLLGIE</sequence>
<proteinExistence type="predicted"/>
<evidence type="ECO:0000313" key="2">
    <source>
        <dbReference type="EMBL" id="KAL1869608.1"/>
    </source>
</evidence>
<dbReference type="EMBL" id="JAWRVE010000040">
    <property type="protein sequence ID" value="KAL1869608.1"/>
    <property type="molecule type" value="Genomic_DNA"/>
</dbReference>
<feature type="domain" description="ATPase AAA-type core" evidence="1">
    <location>
        <begin position="1"/>
        <end position="60"/>
    </location>
</feature>
<protein>
    <recommendedName>
        <fullName evidence="1">ATPase AAA-type core domain-containing protein</fullName>
    </recommendedName>
</protein>
<dbReference type="Pfam" id="PF00004">
    <property type="entry name" value="AAA"/>
    <property type="match status" value="1"/>
</dbReference>